<dbReference type="InterPro" id="IPR001460">
    <property type="entry name" value="PCN-bd_Tpept"/>
</dbReference>
<name>F4CL71_PSEUX</name>
<keyword evidence="3 5" id="KW-0472">Membrane</keyword>
<evidence type="ECO:0000313" key="9">
    <source>
        <dbReference type="Proteomes" id="UP000007809"/>
    </source>
</evidence>
<keyword evidence="9" id="KW-1185">Reference proteome</keyword>
<dbReference type="HOGENOM" id="CLU_009289_6_5_11"/>
<dbReference type="AlphaFoldDB" id="F4CL71"/>
<evidence type="ECO:0000313" key="8">
    <source>
        <dbReference type="EMBL" id="AEA25000.1"/>
    </source>
</evidence>
<dbReference type="GO" id="GO:0005886">
    <property type="term" value="C:plasma membrane"/>
    <property type="evidence" value="ECO:0007669"/>
    <property type="project" value="TreeGrafter"/>
</dbReference>
<feature type="compositionally biased region" description="Basic and acidic residues" evidence="4">
    <location>
        <begin position="293"/>
        <end position="308"/>
    </location>
</feature>
<dbReference type="GO" id="GO:0071555">
    <property type="term" value="P:cell wall organization"/>
    <property type="evidence" value="ECO:0007669"/>
    <property type="project" value="TreeGrafter"/>
</dbReference>
<feature type="compositionally biased region" description="Low complexity" evidence="4">
    <location>
        <begin position="195"/>
        <end position="205"/>
    </location>
</feature>
<protein>
    <submittedName>
        <fullName evidence="8">Penicillin-binding protein transpeptidase</fullName>
    </submittedName>
</protein>
<dbReference type="Pfam" id="PF00905">
    <property type="entry name" value="Transpeptidase"/>
    <property type="match status" value="1"/>
</dbReference>
<feature type="domain" description="Penicillin-binding protein transpeptidase" evidence="6">
    <location>
        <begin position="596"/>
        <end position="904"/>
    </location>
</feature>
<dbReference type="STRING" id="675635.Psed_2800"/>
<evidence type="ECO:0000259" key="6">
    <source>
        <dbReference type="Pfam" id="PF00905"/>
    </source>
</evidence>
<evidence type="ECO:0000256" key="4">
    <source>
        <dbReference type="SAM" id="MobiDB-lite"/>
    </source>
</evidence>
<feature type="region of interest" description="Disordered" evidence="4">
    <location>
        <begin position="185"/>
        <end position="348"/>
    </location>
</feature>
<dbReference type="Pfam" id="PF03717">
    <property type="entry name" value="PBP_dimer"/>
    <property type="match status" value="1"/>
</dbReference>
<dbReference type="GO" id="GO:0008658">
    <property type="term" value="F:penicillin binding"/>
    <property type="evidence" value="ECO:0007669"/>
    <property type="project" value="InterPro"/>
</dbReference>
<feature type="domain" description="Penicillin-binding protein dimerisation" evidence="7">
    <location>
        <begin position="394"/>
        <end position="545"/>
    </location>
</feature>
<feature type="transmembrane region" description="Helical" evidence="5">
    <location>
        <begin position="93"/>
        <end position="113"/>
    </location>
</feature>
<feature type="compositionally biased region" description="Basic residues" evidence="4">
    <location>
        <begin position="232"/>
        <end position="254"/>
    </location>
</feature>
<evidence type="ECO:0000256" key="1">
    <source>
        <dbReference type="ARBA" id="ARBA00004370"/>
    </source>
</evidence>
<dbReference type="Proteomes" id="UP000007809">
    <property type="component" value="Chromosome"/>
</dbReference>
<dbReference type="InterPro" id="IPR036138">
    <property type="entry name" value="PBP_dimer_sf"/>
</dbReference>
<evidence type="ECO:0000259" key="7">
    <source>
        <dbReference type="Pfam" id="PF03717"/>
    </source>
</evidence>
<dbReference type="eggNOG" id="COG0768">
    <property type="taxonomic scope" value="Bacteria"/>
</dbReference>
<dbReference type="SUPFAM" id="SSF56519">
    <property type="entry name" value="Penicillin binding protein dimerisation domain"/>
    <property type="match status" value="1"/>
</dbReference>
<gene>
    <name evidence="8" type="ordered locus">Psed_2800</name>
</gene>
<feature type="compositionally biased region" description="Pro residues" evidence="4">
    <location>
        <begin position="328"/>
        <end position="337"/>
    </location>
</feature>
<dbReference type="PANTHER" id="PTHR30627">
    <property type="entry name" value="PEPTIDOGLYCAN D,D-TRANSPEPTIDASE"/>
    <property type="match status" value="1"/>
</dbReference>
<dbReference type="SUPFAM" id="SSF56601">
    <property type="entry name" value="beta-lactamase/transpeptidase-like"/>
    <property type="match status" value="1"/>
</dbReference>
<feature type="compositionally biased region" description="Gly residues" evidence="4">
    <location>
        <begin position="215"/>
        <end position="231"/>
    </location>
</feature>
<evidence type="ECO:0000256" key="2">
    <source>
        <dbReference type="ARBA" id="ARBA00007171"/>
    </source>
</evidence>
<dbReference type="InterPro" id="IPR050515">
    <property type="entry name" value="Beta-lactam/transpept"/>
</dbReference>
<evidence type="ECO:0000256" key="5">
    <source>
        <dbReference type="SAM" id="Phobius"/>
    </source>
</evidence>
<dbReference type="InterPro" id="IPR005311">
    <property type="entry name" value="PBP_dimer"/>
</dbReference>
<sequence length="928" mass="96469">MSAPVTERQHVAAPARARRSSQVPAQRARDRRARAATVPAQRSRTATAAVPRTTRAAAPRTAAQRAYARRDDRLRRVVGVRGPRTGAAPAGRAQFVLLVMVLLAAGLVATLWLSTAAAADSYRLQDAGTRTRDLTEQSEMLRKQVAALDAAPALAQRATQLGMVPADDPARLVVAADGSVTVVGTPAAARRGHRPGPAAPAARPACRPERHGCAAGRGAGGSTARGPGSGRPRGRSARRRSARRAARRRAAGRRSGHDGAADGRSGRGRAAGGPTRGPDSRSARGRGHRPHRGRPDAGRRRGARRTERPGGLMPVAPPRSRPAGAARTPPPRRPLPPRQSGARPGDPARRLKIGRLLLVVLLGLSLVKLVGVQTIQSASLTASSEKQRTTRIPLPAERGSILDRNGTPLAFSTEADALTTNPRLINQQKGAGAAAYKQQLATAVAERTGGDPNALLAALNSDKGYVVLAPLADPAAARDLQARFPEIAEEKREARQYPGGSLAANVIGAASWNSGDGKLTGLVGLESSQDALLSGTDGYEVVDTAEGSSAIIPGTTRAQQAAVPGSDIELTIDSDMQYTIQQQLQAYVTKTKAKDGTAVVLDAKTGEVLALANSDTFDPTNLAGATAASMGNEAVTTPYEPGSVNKIVTMSAALESGVAKPDDVLDVPGSIKVADRTINDAWSHGLDHYTLTGVLAKSSNVGTIMTAQKVGEDRFWDMLNRYGLGQKTGIGLPGESSGRVPPRDQWSGSTFGNLPIGQGLSMTVLQMAGMYQAVANDGVRIPPRIVAATIGPNGERTVPPPPQPVQVVSPQTAATLRTMLTAVTQDAKGVQRGTGAAAAVPGYQVAGKTGTAQQVNPACGCYASSTYWITFAGMLPAQDPRFVIGIMLDAPAGGASAAPLFHDMASYIAAREQIPVGPPAPYQELVAP</sequence>
<accession>F4CL71</accession>
<dbReference type="Gene3D" id="3.90.1310.10">
    <property type="entry name" value="Penicillin-binding protein 2a (Domain 2)"/>
    <property type="match status" value="1"/>
</dbReference>
<keyword evidence="5" id="KW-0812">Transmembrane</keyword>
<dbReference type="InterPro" id="IPR012338">
    <property type="entry name" value="Beta-lactam/transpept-like"/>
</dbReference>
<feature type="compositionally biased region" description="Basic and acidic residues" evidence="4">
    <location>
        <begin position="255"/>
        <end position="265"/>
    </location>
</feature>
<dbReference type="EMBL" id="CP002593">
    <property type="protein sequence ID" value="AEA25000.1"/>
    <property type="molecule type" value="Genomic_DNA"/>
</dbReference>
<dbReference type="KEGG" id="pdx:Psed_2800"/>
<evidence type="ECO:0000256" key="3">
    <source>
        <dbReference type="ARBA" id="ARBA00023136"/>
    </source>
</evidence>
<comment type="similarity">
    <text evidence="2">Belongs to the transpeptidase family.</text>
</comment>
<organism evidence="8 9">
    <name type="scientific">Pseudonocardia dioxanivorans (strain ATCC 55486 / DSM 44775 / JCM 13855 / CB1190)</name>
    <dbReference type="NCBI Taxonomy" id="675635"/>
    <lineage>
        <taxon>Bacteria</taxon>
        <taxon>Bacillati</taxon>
        <taxon>Actinomycetota</taxon>
        <taxon>Actinomycetes</taxon>
        <taxon>Pseudonocardiales</taxon>
        <taxon>Pseudonocardiaceae</taxon>
        <taxon>Pseudonocardia</taxon>
    </lineage>
</organism>
<keyword evidence="5" id="KW-1133">Transmembrane helix</keyword>
<comment type="subcellular location">
    <subcellularLocation>
        <location evidence="1">Membrane</location>
    </subcellularLocation>
</comment>
<feature type="compositionally biased region" description="Basic residues" evidence="4">
    <location>
        <begin position="283"/>
        <end position="292"/>
    </location>
</feature>
<dbReference type="Gene3D" id="3.30.450.330">
    <property type="match status" value="1"/>
</dbReference>
<feature type="region of interest" description="Disordered" evidence="4">
    <location>
        <begin position="1"/>
        <end position="61"/>
    </location>
</feature>
<dbReference type="Gene3D" id="3.40.710.10">
    <property type="entry name" value="DD-peptidase/beta-lactamase superfamily"/>
    <property type="match status" value="1"/>
</dbReference>
<reference evidence="8 9" key="1">
    <citation type="journal article" date="2011" name="J. Bacteriol.">
        <title>Genome sequence of the 1,4-dioxane-degrading Pseudonocardia dioxanivorans strain CB1190.</title>
        <authorList>
            <person name="Sales C.M."/>
            <person name="Mahendra S."/>
            <person name="Grostern A."/>
            <person name="Parales R.E."/>
            <person name="Goodwin L.A."/>
            <person name="Woyke T."/>
            <person name="Nolan M."/>
            <person name="Lapidus A."/>
            <person name="Chertkov O."/>
            <person name="Ovchinnikova G."/>
            <person name="Sczyrba A."/>
            <person name="Alvarez-Cohen L."/>
        </authorList>
    </citation>
    <scope>NUCLEOTIDE SEQUENCE [LARGE SCALE GENOMIC DNA]</scope>
    <source>
        <strain evidence="9">ATCC 55486 / DSM 44775 / JCM 13855 / CB1190</strain>
    </source>
</reference>
<dbReference type="RefSeq" id="WP_013674924.1">
    <property type="nucleotide sequence ID" value="NC_015312.1"/>
</dbReference>
<proteinExistence type="inferred from homology"/>
<feature type="compositionally biased region" description="Low complexity" evidence="4">
    <location>
        <begin position="44"/>
        <end position="61"/>
    </location>
</feature>
<dbReference type="PANTHER" id="PTHR30627:SF1">
    <property type="entry name" value="PEPTIDOGLYCAN D,D-TRANSPEPTIDASE FTSI"/>
    <property type="match status" value="1"/>
</dbReference>